<reference evidence="9" key="1">
    <citation type="submission" date="2018-02" db="EMBL/GenBank/DDBJ databases">
        <authorList>
            <person name="Clavel T."/>
            <person name="Strowig T."/>
        </authorList>
    </citation>
    <scope>NUCLEOTIDE SEQUENCE [LARGE SCALE GENOMIC DNA]</scope>
    <source>
        <strain evidence="9">DSM 103720</strain>
    </source>
</reference>
<dbReference type="InterPro" id="IPR043133">
    <property type="entry name" value="GTP-CH-I_C/QueF"/>
</dbReference>
<keyword evidence="9" id="KW-1185">Reference proteome</keyword>
<comment type="function">
    <text evidence="6">Catalyzes the conversion of 7,8-dihydroneopterin to 6-hydroxymethyl-7,8-dihydropterin.</text>
</comment>
<dbReference type="GO" id="GO:0046654">
    <property type="term" value="P:tetrahydrofolate biosynthetic process"/>
    <property type="evidence" value="ECO:0007669"/>
    <property type="project" value="UniProtKB-UniRule"/>
</dbReference>
<dbReference type="Proteomes" id="UP000244905">
    <property type="component" value="Unassembled WGS sequence"/>
</dbReference>
<dbReference type="AlphaFoldDB" id="A0A2V1INA2"/>
<accession>A0A2V1INA2</accession>
<dbReference type="NCBIfam" id="TIGR00526">
    <property type="entry name" value="folB_dom"/>
    <property type="match status" value="1"/>
</dbReference>
<dbReference type="NCBIfam" id="TIGR00525">
    <property type="entry name" value="folB"/>
    <property type="match status" value="1"/>
</dbReference>
<sequence length="117" mass="13063">MEGTIEINGLQLFARHGVFDFERLNGNTFELTVHLRYPIGEAMESDNVEHTLNYAEAVGIIKDVMSDPSNLLEHVIGRIRQALTARWPQISGGYISLTKLNPPINARMKGVAVSISW</sequence>
<comment type="pathway">
    <text evidence="2 6">Cofactor biosynthesis; tetrahydrofolate biosynthesis; 2-amino-4-hydroxy-6-hydroxymethyl-7,8-dihydropteridine diphosphate from 7,8-dihydroneopterin triphosphate: step 3/4.</text>
</comment>
<dbReference type="InterPro" id="IPR006157">
    <property type="entry name" value="FolB_dom"/>
</dbReference>
<dbReference type="RefSeq" id="WP_107031368.1">
    <property type="nucleotide sequence ID" value="NZ_CAJSYL010000009.1"/>
</dbReference>
<comment type="caution">
    <text evidence="8">The sequence shown here is derived from an EMBL/GenBank/DDBJ whole genome shotgun (WGS) entry which is preliminary data.</text>
</comment>
<comment type="similarity">
    <text evidence="3 6">Belongs to the DHNA family.</text>
</comment>
<protein>
    <recommendedName>
        <fullName evidence="6">7,8-dihydroneopterin aldolase</fullName>
        <ecNumber evidence="6">4.1.2.25</ecNumber>
    </recommendedName>
</protein>
<dbReference type="UniPathway" id="UPA00077">
    <property type="reaction ID" value="UER00154"/>
</dbReference>
<keyword evidence="4 6" id="KW-0289">Folate biosynthesis</keyword>
<dbReference type="EC" id="4.1.2.25" evidence="6"/>
<dbReference type="GO" id="GO:0005737">
    <property type="term" value="C:cytoplasm"/>
    <property type="evidence" value="ECO:0007669"/>
    <property type="project" value="TreeGrafter"/>
</dbReference>
<proteinExistence type="inferred from homology"/>
<evidence type="ECO:0000256" key="1">
    <source>
        <dbReference type="ARBA" id="ARBA00001353"/>
    </source>
</evidence>
<evidence type="ECO:0000256" key="3">
    <source>
        <dbReference type="ARBA" id="ARBA00005708"/>
    </source>
</evidence>
<dbReference type="SMART" id="SM00905">
    <property type="entry name" value="FolB"/>
    <property type="match status" value="1"/>
</dbReference>
<dbReference type="GeneID" id="82525204"/>
<dbReference type="InterPro" id="IPR006156">
    <property type="entry name" value="Dihydroneopterin_aldolase"/>
</dbReference>
<evidence type="ECO:0000256" key="6">
    <source>
        <dbReference type="RuleBase" id="RU362079"/>
    </source>
</evidence>
<dbReference type="PANTHER" id="PTHR42844">
    <property type="entry name" value="DIHYDRONEOPTERIN ALDOLASE 1-RELATED"/>
    <property type="match status" value="1"/>
</dbReference>
<keyword evidence="5 6" id="KW-0456">Lyase</keyword>
<dbReference type="Pfam" id="PF02152">
    <property type="entry name" value="FolB"/>
    <property type="match status" value="1"/>
</dbReference>
<evidence type="ECO:0000313" key="8">
    <source>
        <dbReference type="EMBL" id="PWB03586.1"/>
    </source>
</evidence>
<organism evidence="8 9">
    <name type="scientific">Duncaniella muris</name>
    <dbReference type="NCBI Taxonomy" id="2094150"/>
    <lineage>
        <taxon>Bacteria</taxon>
        <taxon>Pseudomonadati</taxon>
        <taxon>Bacteroidota</taxon>
        <taxon>Bacteroidia</taxon>
        <taxon>Bacteroidales</taxon>
        <taxon>Muribaculaceae</taxon>
        <taxon>Duncaniella</taxon>
    </lineage>
</organism>
<gene>
    <name evidence="8" type="primary">folB</name>
    <name evidence="8" type="ORF">C5O23_02430</name>
</gene>
<name>A0A2V1INA2_9BACT</name>
<dbReference type="EMBL" id="PUEC01000004">
    <property type="protein sequence ID" value="PWB03586.1"/>
    <property type="molecule type" value="Genomic_DNA"/>
</dbReference>
<dbReference type="GO" id="GO:0004150">
    <property type="term" value="F:dihydroneopterin aldolase activity"/>
    <property type="evidence" value="ECO:0007669"/>
    <property type="project" value="UniProtKB-UniRule"/>
</dbReference>
<dbReference type="Gene3D" id="3.30.1130.10">
    <property type="match status" value="1"/>
</dbReference>
<evidence type="ECO:0000259" key="7">
    <source>
        <dbReference type="SMART" id="SM00905"/>
    </source>
</evidence>
<dbReference type="PANTHER" id="PTHR42844:SF1">
    <property type="entry name" value="DIHYDRONEOPTERIN ALDOLASE 1-RELATED"/>
    <property type="match status" value="1"/>
</dbReference>
<feature type="domain" description="Dihydroneopterin aldolase/epimerase" evidence="7">
    <location>
        <begin position="5"/>
        <end position="117"/>
    </location>
</feature>
<evidence type="ECO:0000256" key="4">
    <source>
        <dbReference type="ARBA" id="ARBA00022909"/>
    </source>
</evidence>
<dbReference type="GO" id="GO:0046656">
    <property type="term" value="P:folic acid biosynthetic process"/>
    <property type="evidence" value="ECO:0007669"/>
    <property type="project" value="UniProtKB-UniRule"/>
</dbReference>
<evidence type="ECO:0000256" key="2">
    <source>
        <dbReference type="ARBA" id="ARBA00005013"/>
    </source>
</evidence>
<evidence type="ECO:0000256" key="5">
    <source>
        <dbReference type="ARBA" id="ARBA00023239"/>
    </source>
</evidence>
<comment type="catalytic activity">
    <reaction evidence="1 6">
        <text>7,8-dihydroneopterin = 6-hydroxymethyl-7,8-dihydropterin + glycolaldehyde</text>
        <dbReference type="Rhea" id="RHEA:10540"/>
        <dbReference type="ChEBI" id="CHEBI:17001"/>
        <dbReference type="ChEBI" id="CHEBI:17071"/>
        <dbReference type="ChEBI" id="CHEBI:44841"/>
        <dbReference type="EC" id="4.1.2.25"/>
    </reaction>
</comment>
<evidence type="ECO:0000313" key="9">
    <source>
        <dbReference type="Proteomes" id="UP000244905"/>
    </source>
</evidence>
<dbReference type="SUPFAM" id="SSF55620">
    <property type="entry name" value="Tetrahydrobiopterin biosynthesis enzymes-like"/>
    <property type="match status" value="1"/>
</dbReference>